<reference evidence="1 2" key="1">
    <citation type="journal article" date="2018" name="Biotechnol. Adv.">
        <title>Improved genomic resources and new bioinformatic workflow for the carcinogenic parasite Clonorchis sinensis: Biotechnological implications.</title>
        <authorList>
            <person name="Wang D."/>
            <person name="Korhonen P.K."/>
            <person name="Gasser R.B."/>
            <person name="Young N.D."/>
        </authorList>
    </citation>
    <scope>NUCLEOTIDE SEQUENCE [LARGE SCALE GENOMIC DNA]</scope>
    <source>
        <strain evidence="1">Cs-k2</strain>
    </source>
</reference>
<gene>
    <name evidence="1" type="ORF">CSKR_111666</name>
</gene>
<comment type="caution">
    <text evidence="1">The sequence shown here is derived from an EMBL/GenBank/DDBJ whole genome shotgun (WGS) entry which is preliminary data.</text>
</comment>
<keyword evidence="2" id="KW-1185">Reference proteome</keyword>
<protein>
    <submittedName>
        <fullName evidence="1">Uncharacterized protein</fullName>
    </submittedName>
</protein>
<proteinExistence type="predicted"/>
<evidence type="ECO:0000313" key="1">
    <source>
        <dbReference type="EMBL" id="KAG5446132.1"/>
    </source>
</evidence>
<dbReference type="EMBL" id="NIRI02000056">
    <property type="protein sequence ID" value="KAG5446132.1"/>
    <property type="molecule type" value="Genomic_DNA"/>
</dbReference>
<name>A0A419Q6W3_CLOSI</name>
<reference evidence="1 2" key="2">
    <citation type="journal article" date="2021" name="Genomics">
        <title>High-quality reference genome for Clonorchis sinensis.</title>
        <authorList>
            <person name="Young N.D."/>
            <person name="Stroehlein A.J."/>
            <person name="Kinkar L."/>
            <person name="Wang T."/>
            <person name="Sohn W.M."/>
            <person name="Chang B.C.H."/>
            <person name="Kaur P."/>
            <person name="Weisz D."/>
            <person name="Dudchenko O."/>
            <person name="Aiden E.L."/>
            <person name="Korhonen P.K."/>
            <person name="Gasser R.B."/>
        </authorList>
    </citation>
    <scope>NUCLEOTIDE SEQUENCE [LARGE SCALE GENOMIC DNA]</scope>
    <source>
        <strain evidence="1">Cs-k2</strain>
    </source>
</reference>
<sequence>MYFVNEVKQSTEFPGGTNTPTVQQHMTVTEGFRCESLIISGVTTQATRWVAERRLDGDGFFVQACVRGCAYLRLCSTEVRLAGGFGGFWDGTEASQKVKVNGAASSKFGALNPLLIVPTG</sequence>
<dbReference type="Proteomes" id="UP000286415">
    <property type="component" value="Unassembled WGS sequence"/>
</dbReference>
<organism evidence="1 2">
    <name type="scientific">Clonorchis sinensis</name>
    <name type="common">Chinese liver fluke</name>
    <dbReference type="NCBI Taxonomy" id="79923"/>
    <lineage>
        <taxon>Eukaryota</taxon>
        <taxon>Metazoa</taxon>
        <taxon>Spiralia</taxon>
        <taxon>Lophotrochozoa</taxon>
        <taxon>Platyhelminthes</taxon>
        <taxon>Trematoda</taxon>
        <taxon>Digenea</taxon>
        <taxon>Opisthorchiida</taxon>
        <taxon>Opisthorchiata</taxon>
        <taxon>Opisthorchiidae</taxon>
        <taxon>Clonorchis</taxon>
    </lineage>
</organism>
<dbReference type="InParanoid" id="A0A419Q6W3"/>
<dbReference type="AlphaFoldDB" id="A0A419Q6W3"/>
<evidence type="ECO:0000313" key="2">
    <source>
        <dbReference type="Proteomes" id="UP000286415"/>
    </source>
</evidence>
<accession>A0A419Q6W3</accession>